<dbReference type="Pfam" id="PF13374">
    <property type="entry name" value="TPR_10"/>
    <property type="match status" value="5"/>
</dbReference>
<dbReference type="InterPro" id="IPR008271">
    <property type="entry name" value="Ser/Thr_kinase_AS"/>
</dbReference>
<dbReference type="Pfam" id="PF00069">
    <property type="entry name" value="Pkinase"/>
    <property type="match status" value="1"/>
</dbReference>
<sequence>MARTELVNDMKLNADILPDGTSHYTFQPDYSQGTTGRWRPKIEIWKRGKILGSGTFGTVWVEQCVSSEGPARLRAVKVIKKLPHPSHSTYCNQELEAIAKFSQPKYSDLFVRSFGWFENQEFLYIAMEHIALGNLQDHLTGPIPETEARQICFQLLQGIQCLHDNDFVHRDLKPENVFVRSKGPEWWVKIGDFGFSKRYDQNVALHSMVGTELYLAPEVHGLYPSGLKPQNLRLYTHRVDIWSLGVILFYMLSYGYPFPSNDSLLSYVLTSDFPSLSLLQSVTQDGQKFLKGLLATDATMRFSAKEALLAGWLEEISFDPTSALSRLAISEHYRAAEPLRKLASAPIKAHPHEASKAWDDVDSPSAMDSEMVDGQRIHIAQGPEGGSTVLRRSTSPEKFLTTGMHDDTHTTHEEGMSLLDQEQYADAERLLQEAFELRKNILGAHHEDTLASLCALGNALCGQEKYGEAEAAYRDAWVRRKRALGENHEDTLFSLYELGEALYHQKKYVEAEGVYRDTWEARKRALGDHHKDTLASLSALSDAIRGQQRYTETEILDRDLWVGWKRTLGENDAETLRCLHMLGKSFHNQGKFAEAESVYRDSWEGLKRVLGEKHEDTLSCLRGLGDTLFCQQRHAEAESVYRDVWDGQKQTLGEDHLSTLVCIYHLGSVLYFQKEYAQAELIYQDAWERQRQTLGDDHKKTLLSLFGLGQALSCQRKHAQAESAYRDTWEGRKKTLGEEHEETLLSLRCLGDAFLGQQKYEVAEATYRDVWEGHKQTLGKEHEQTLLSLHCLGNALYVQEKCALAERTFRDAWEGRKQTLGEEHEETLHSLHWLGHALSFQEKYTLAEAAFQDTWEGRKQTLGEEHEETLLSLHCLGLALYSQEKYALAEETWRDAWEGRKQTLGEDHEDTLQSLKELRDAHRKALRFRNEMFGSNGRYRDVVEQCEDVSLSMHL</sequence>
<dbReference type="InterPro" id="IPR053137">
    <property type="entry name" value="NLR-like"/>
</dbReference>
<dbReference type="GO" id="GO:0005524">
    <property type="term" value="F:ATP binding"/>
    <property type="evidence" value="ECO:0007669"/>
    <property type="project" value="InterPro"/>
</dbReference>
<dbReference type="InterPro" id="IPR000719">
    <property type="entry name" value="Prot_kinase_dom"/>
</dbReference>
<dbReference type="Gene3D" id="1.10.510.10">
    <property type="entry name" value="Transferase(Phosphotransferase) domain 1"/>
    <property type="match status" value="1"/>
</dbReference>
<keyword evidence="3" id="KW-1185">Reference proteome</keyword>
<dbReference type="AlphaFoldDB" id="A0AAD6CU73"/>
<dbReference type="InterPro" id="IPR011009">
    <property type="entry name" value="Kinase-like_dom_sf"/>
</dbReference>
<dbReference type="PROSITE" id="PS50011">
    <property type="entry name" value="PROTEIN_KINASE_DOM"/>
    <property type="match status" value="1"/>
</dbReference>
<dbReference type="PANTHER" id="PTHR46082">
    <property type="entry name" value="ATP/GTP-BINDING PROTEIN-RELATED"/>
    <property type="match status" value="1"/>
</dbReference>
<dbReference type="Proteomes" id="UP001220324">
    <property type="component" value="Unassembled WGS sequence"/>
</dbReference>
<name>A0AAD6CU73_9EURO</name>
<dbReference type="SMART" id="SM00220">
    <property type="entry name" value="S_TKc"/>
    <property type="match status" value="1"/>
</dbReference>
<dbReference type="Pfam" id="PF13424">
    <property type="entry name" value="TPR_12"/>
    <property type="match status" value="3"/>
</dbReference>
<dbReference type="PANTHER" id="PTHR46082:SF6">
    <property type="entry name" value="AAA+ ATPASE DOMAIN-CONTAINING PROTEIN-RELATED"/>
    <property type="match status" value="1"/>
</dbReference>
<dbReference type="Gene3D" id="1.25.40.10">
    <property type="entry name" value="Tetratricopeptide repeat domain"/>
    <property type="match status" value="3"/>
</dbReference>
<comment type="caution">
    <text evidence="2">The sequence shown here is derived from an EMBL/GenBank/DDBJ whole genome shotgun (WGS) entry which is preliminary data.</text>
</comment>
<evidence type="ECO:0000259" key="1">
    <source>
        <dbReference type="PROSITE" id="PS50011"/>
    </source>
</evidence>
<dbReference type="InterPro" id="IPR011990">
    <property type="entry name" value="TPR-like_helical_dom_sf"/>
</dbReference>
<reference evidence="2 3" key="1">
    <citation type="journal article" date="2023" name="IMA Fungus">
        <title>Comparative genomic study of the Penicillium genus elucidates a diverse pangenome and 15 lateral gene transfer events.</title>
        <authorList>
            <person name="Petersen C."/>
            <person name="Sorensen T."/>
            <person name="Nielsen M.R."/>
            <person name="Sondergaard T.E."/>
            <person name="Sorensen J.L."/>
            <person name="Fitzpatrick D.A."/>
            <person name="Frisvad J.C."/>
            <person name="Nielsen K.L."/>
        </authorList>
    </citation>
    <scope>NUCLEOTIDE SEQUENCE [LARGE SCALE GENOMIC DNA]</scope>
    <source>
        <strain evidence="2 3">IBT 35679</strain>
    </source>
</reference>
<accession>A0AAD6CU73</accession>
<gene>
    <name evidence="2" type="ORF">N7494_008167</name>
</gene>
<dbReference type="SUPFAM" id="SSF56112">
    <property type="entry name" value="Protein kinase-like (PK-like)"/>
    <property type="match status" value="1"/>
</dbReference>
<organism evidence="2 3">
    <name type="scientific">Penicillium frequentans</name>
    <dbReference type="NCBI Taxonomy" id="3151616"/>
    <lineage>
        <taxon>Eukaryota</taxon>
        <taxon>Fungi</taxon>
        <taxon>Dikarya</taxon>
        <taxon>Ascomycota</taxon>
        <taxon>Pezizomycotina</taxon>
        <taxon>Eurotiomycetes</taxon>
        <taxon>Eurotiomycetidae</taxon>
        <taxon>Eurotiales</taxon>
        <taxon>Aspergillaceae</taxon>
        <taxon>Penicillium</taxon>
    </lineage>
</organism>
<dbReference type="GO" id="GO:0004672">
    <property type="term" value="F:protein kinase activity"/>
    <property type="evidence" value="ECO:0007669"/>
    <property type="project" value="InterPro"/>
</dbReference>
<evidence type="ECO:0000313" key="3">
    <source>
        <dbReference type="Proteomes" id="UP001220324"/>
    </source>
</evidence>
<proteinExistence type="predicted"/>
<evidence type="ECO:0000313" key="2">
    <source>
        <dbReference type="EMBL" id="KAJ5538688.1"/>
    </source>
</evidence>
<protein>
    <recommendedName>
        <fullName evidence="1">Protein kinase domain-containing protein</fullName>
    </recommendedName>
</protein>
<dbReference type="EMBL" id="JAQIZZ010000006">
    <property type="protein sequence ID" value="KAJ5538688.1"/>
    <property type="molecule type" value="Genomic_DNA"/>
</dbReference>
<dbReference type="PROSITE" id="PS00108">
    <property type="entry name" value="PROTEIN_KINASE_ST"/>
    <property type="match status" value="1"/>
</dbReference>
<feature type="domain" description="Protein kinase" evidence="1">
    <location>
        <begin position="45"/>
        <end position="313"/>
    </location>
</feature>
<dbReference type="SUPFAM" id="SSF48452">
    <property type="entry name" value="TPR-like"/>
    <property type="match status" value="4"/>
</dbReference>